<dbReference type="Gene3D" id="3.30.1380.10">
    <property type="match status" value="1"/>
</dbReference>
<reference evidence="4" key="1">
    <citation type="submission" date="2016-10" db="EMBL/GenBank/DDBJ databases">
        <authorList>
            <person name="Chevignon G."/>
        </authorList>
    </citation>
    <scope>NUCLEOTIDE SEQUENCE [LARGE SCALE GENOMIC DNA]</scope>
    <source>
        <strain evidence="4">ZA17</strain>
    </source>
</reference>
<dbReference type="InterPro" id="IPR039561">
    <property type="entry name" value="Peptidase_M15C"/>
</dbReference>
<dbReference type="Proteomes" id="UP000229055">
    <property type="component" value="Chromosome"/>
</dbReference>
<dbReference type="Pfam" id="PF13539">
    <property type="entry name" value="Peptidase_M15_4"/>
    <property type="match status" value="1"/>
</dbReference>
<gene>
    <name evidence="3" type="ORF">BJP43_06855</name>
</gene>
<dbReference type="SUPFAM" id="SSF55166">
    <property type="entry name" value="Hedgehog/DD-peptidase"/>
    <property type="match status" value="1"/>
</dbReference>
<sequence length="270" mass="30472">MYFSTGTLILTVMIFLSCTNANASVSILSAKECANMQTRGTITSSNPVSCDRLRRVNFRHVNFNGVIKTGNIVVLDSVAEQVEGIFSELFKQRFPIHKAVVIEHYQGNDEASMVDNNTSDFNGRSMTGGASWSKHAYGVAIDINPLQNPYISYPEEGSANILPPSSSKFFVNRNNNRPNKKQRAGMAENVIDVFARHGFIIWGGDWDTPIDYQHFEVGSYNFIHKLINQSPDSARQMFNQYVNHYNDCISKHIQKDYASKRTICINEVRQ</sequence>
<evidence type="ECO:0000256" key="1">
    <source>
        <dbReference type="SAM" id="SignalP"/>
    </source>
</evidence>
<keyword evidence="3" id="KW-0645">Protease</keyword>
<feature type="chain" id="PRO_5013763597" evidence="1">
    <location>
        <begin position="24"/>
        <end position="270"/>
    </location>
</feature>
<evidence type="ECO:0000313" key="4">
    <source>
        <dbReference type="Proteomes" id="UP000229055"/>
    </source>
</evidence>
<dbReference type="InterPro" id="IPR009045">
    <property type="entry name" value="Zn_M74/Hedgehog-like"/>
</dbReference>
<feature type="signal peptide" evidence="1">
    <location>
        <begin position="1"/>
        <end position="23"/>
    </location>
</feature>
<keyword evidence="3" id="KW-0378">Hydrolase</keyword>
<feature type="domain" description="Peptidase M15C" evidence="2">
    <location>
        <begin position="128"/>
        <end position="217"/>
    </location>
</feature>
<reference evidence="4" key="2">
    <citation type="submission" date="2017-11" db="EMBL/GenBank/DDBJ databases">
        <title>PacBio sequencing of new strain of the secondary endosymbiont Candidatus Hamiltonella defensa.</title>
        <authorList>
            <person name="Strand M.R."/>
            <person name="Oliver K."/>
        </authorList>
    </citation>
    <scope>NUCLEOTIDE SEQUENCE [LARGE SCALE GENOMIC DNA]</scope>
    <source>
        <strain evidence="4">ZA17</strain>
    </source>
</reference>
<dbReference type="AlphaFoldDB" id="A0A2D3TDZ2"/>
<evidence type="ECO:0000313" key="3">
    <source>
        <dbReference type="EMBL" id="ATW34022.1"/>
    </source>
</evidence>
<proteinExistence type="predicted"/>
<dbReference type="GO" id="GO:0004180">
    <property type="term" value="F:carboxypeptidase activity"/>
    <property type="evidence" value="ECO:0007669"/>
    <property type="project" value="UniProtKB-KW"/>
</dbReference>
<keyword evidence="1" id="KW-0732">Signal</keyword>
<accession>A0A2D3TDZ2</accession>
<dbReference type="EMBL" id="CP017613">
    <property type="protein sequence ID" value="ATW34022.1"/>
    <property type="molecule type" value="Genomic_DNA"/>
</dbReference>
<name>A0A2D3TDZ2_9ENTR</name>
<keyword evidence="3" id="KW-0121">Carboxypeptidase</keyword>
<organism evidence="3 4">
    <name type="scientific">Candidatus Williamhamiltonella defendens</name>
    <dbReference type="NCBI Taxonomy" id="138072"/>
    <lineage>
        <taxon>Bacteria</taxon>
        <taxon>Pseudomonadati</taxon>
        <taxon>Pseudomonadota</taxon>
        <taxon>Gammaproteobacteria</taxon>
        <taxon>Enterobacterales</taxon>
        <taxon>Enterobacteriaceae</taxon>
        <taxon>aphid secondary symbionts</taxon>
        <taxon>Candidatus Williamhamiltonella</taxon>
    </lineage>
</organism>
<evidence type="ECO:0000259" key="2">
    <source>
        <dbReference type="Pfam" id="PF13539"/>
    </source>
</evidence>
<protein>
    <submittedName>
        <fullName evidence="3">D-alanyl-D-alanine carboxypeptidase</fullName>
    </submittedName>
</protein>